<dbReference type="PROSITE" id="PS50206">
    <property type="entry name" value="RHODANESE_3"/>
    <property type="match status" value="1"/>
</dbReference>
<dbReference type="GO" id="GO:0099041">
    <property type="term" value="P:vesicle tethering to Golgi"/>
    <property type="evidence" value="ECO:0007669"/>
    <property type="project" value="TreeGrafter"/>
</dbReference>
<gene>
    <name evidence="8" type="ORF">CBOVIS_LOCUS3028</name>
</gene>
<dbReference type="GO" id="GO:0005802">
    <property type="term" value="C:trans-Golgi network"/>
    <property type="evidence" value="ECO:0007669"/>
    <property type="project" value="TreeGrafter"/>
</dbReference>
<dbReference type="InterPro" id="IPR036873">
    <property type="entry name" value="Rhodanese-like_dom_sf"/>
</dbReference>
<dbReference type="Pfam" id="PF19430">
    <property type="entry name" value="TBC1D23_C"/>
    <property type="match status" value="1"/>
</dbReference>
<dbReference type="OrthoDB" id="73307at2759"/>
<dbReference type="Proteomes" id="UP000494206">
    <property type="component" value="Unassembled WGS sequence"/>
</dbReference>
<feature type="domain" description="Rhodanese" evidence="7">
    <location>
        <begin position="321"/>
        <end position="427"/>
    </location>
</feature>
<reference evidence="8 9" key="1">
    <citation type="submission" date="2020-04" db="EMBL/GenBank/DDBJ databases">
        <authorList>
            <person name="Laetsch R D."/>
            <person name="Stevens L."/>
            <person name="Kumar S."/>
            <person name="Blaxter L. M."/>
        </authorList>
    </citation>
    <scope>NUCLEOTIDE SEQUENCE [LARGE SCALE GENOMIC DNA]</scope>
</reference>
<evidence type="ECO:0000256" key="1">
    <source>
        <dbReference type="ARBA" id="ARBA00004601"/>
    </source>
</evidence>
<keyword evidence="9" id="KW-1185">Reference proteome</keyword>
<evidence type="ECO:0000259" key="7">
    <source>
        <dbReference type="PROSITE" id="PS50206"/>
    </source>
</evidence>
<dbReference type="SUPFAM" id="SSF47923">
    <property type="entry name" value="Ypt/Rab-GAP domain of gyp1p"/>
    <property type="match status" value="1"/>
</dbReference>
<name>A0A8S1EJ90_9PELO</name>
<keyword evidence="3" id="KW-0217">Developmental protein</keyword>
<dbReference type="InterPro" id="IPR035969">
    <property type="entry name" value="Rab-GAP_TBC_sf"/>
</dbReference>
<feature type="region of interest" description="Disordered" evidence="5">
    <location>
        <begin position="478"/>
        <end position="503"/>
    </location>
</feature>
<feature type="domain" description="Rab-GAP TBC" evidence="6">
    <location>
        <begin position="34"/>
        <end position="210"/>
    </location>
</feature>
<dbReference type="SUPFAM" id="SSF52821">
    <property type="entry name" value="Rhodanese/Cell cycle control phosphatase"/>
    <property type="match status" value="1"/>
</dbReference>
<dbReference type="PANTHER" id="PTHR13297">
    <property type="entry name" value="TBC1 DOMAIN FAMILY MEMBER 23-RELATED"/>
    <property type="match status" value="1"/>
</dbReference>
<protein>
    <recommendedName>
        <fullName evidence="2">TBC1 domain family member 23</fullName>
    </recommendedName>
</protein>
<keyword evidence="4" id="KW-0333">Golgi apparatus</keyword>
<dbReference type="Gene3D" id="1.10.472.80">
    <property type="entry name" value="Ypt/Rab-GAP domain of gyp1p, domain 3"/>
    <property type="match status" value="1"/>
</dbReference>
<dbReference type="CDD" id="cd20788">
    <property type="entry name" value="TBC1D23_C-like"/>
    <property type="match status" value="1"/>
</dbReference>
<evidence type="ECO:0000256" key="3">
    <source>
        <dbReference type="ARBA" id="ARBA00022473"/>
    </source>
</evidence>
<evidence type="ECO:0000256" key="5">
    <source>
        <dbReference type="SAM" id="MobiDB-lite"/>
    </source>
</evidence>
<dbReference type="Pfam" id="PF00566">
    <property type="entry name" value="RabGAP-TBC"/>
    <property type="match status" value="1"/>
</dbReference>
<evidence type="ECO:0000256" key="2">
    <source>
        <dbReference type="ARBA" id="ARBA00014207"/>
    </source>
</evidence>
<dbReference type="PANTHER" id="PTHR13297:SF5">
    <property type="entry name" value="TBC1 DOMAIN FAMILY MEMBER 23"/>
    <property type="match status" value="1"/>
</dbReference>
<dbReference type="PROSITE" id="PS50086">
    <property type="entry name" value="TBC_RABGAP"/>
    <property type="match status" value="1"/>
</dbReference>
<dbReference type="InterPro" id="IPR045799">
    <property type="entry name" value="TBC1D23_C"/>
</dbReference>
<organism evidence="8 9">
    <name type="scientific">Caenorhabditis bovis</name>
    <dbReference type="NCBI Taxonomy" id="2654633"/>
    <lineage>
        <taxon>Eukaryota</taxon>
        <taxon>Metazoa</taxon>
        <taxon>Ecdysozoa</taxon>
        <taxon>Nematoda</taxon>
        <taxon>Chromadorea</taxon>
        <taxon>Rhabditida</taxon>
        <taxon>Rhabditina</taxon>
        <taxon>Rhabditomorpha</taxon>
        <taxon>Rhabditoidea</taxon>
        <taxon>Rhabditidae</taxon>
        <taxon>Peloderinae</taxon>
        <taxon>Caenorhabditis</taxon>
    </lineage>
</organism>
<evidence type="ECO:0000313" key="8">
    <source>
        <dbReference type="EMBL" id="CAB3400002.1"/>
    </source>
</evidence>
<dbReference type="InterPro" id="IPR039755">
    <property type="entry name" value="TBC1D23"/>
</dbReference>
<dbReference type="GO" id="GO:0042147">
    <property type="term" value="P:retrograde transport, endosome to Golgi"/>
    <property type="evidence" value="ECO:0007669"/>
    <property type="project" value="InterPro"/>
</dbReference>
<dbReference type="EMBL" id="CADEPM010000002">
    <property type="protein sequence ID" value="CAB3400002.1"/>
    <property type="molecule type" value="Genomic_DNA"/>
</dbReference>
<feature type="compositionally biased region" description="Polar residues" evidence="5">
    <location>
        <begin position="478"/>
        <end position="489"/>
    </location>
</feature>
<dbReference type="AlphaFoldDB" id="A0A8S1EJ90"/>
<dbReference type="InterPro" id="IPR001763">
    <property type="entry name" value="Rhodanese-like_dom"/>
</dbReference>
<proteinExistence type="predicted"/>
<dbReference type="InterPro" id="IPR000195">
    <property type="entry name" value="Rab-GAP-TBC_dom"/>
</dbReference>
<evidence type="ECO:0000313" key="9">
    <source>
        <dbReference type="Proteomes" id="UP000494206"/>
    </source>
</evidence>
<comment type="subcellular location">
    <subcellularLocation>
        <location evidence="1">Golgi apparatus</location>
        <location evidence="1">trans-Golgi network</location>
    </subcellularLocation>
</comment>
<dbReference type="Gene3D" id="3.40.250.10">
    <property type="entry name" value="Rhodanese-like domain"/>
    <property type="match status" value="1"/>
</dbReference>
<comment type="caution">
    <text evidence="8">The sequence shown here is derived from an EMBL/GenBank/DDBJ whole genome shotgun (WGS) entry which is preliminary data.</text>
</comment>
<accession>A0A8S1EJ90</accession>
<sequence length="654" mass="74750">MDDLEILSVGTSNLDDNWDTDVNDILNDVKELNVAEKERDVSKWPKLLNVGTKPNPLNDWDQLYNLNSQCILRNDCRKLAKDLKNKRSVPELESFLTLYCKRRNMDYVKDSGWLQILEKILVLDLPTDDEFNVFFAFTTKYIPRDTKKGSQLYDLFRLLLQYHDPQLSNFLDSMHCNPHDYASDWFSTLFSANMPTDACHQLWEIYIEIGDPFLVFHLSLVFLINAKDIIMDKSETPNRDDVLKTLRNMSSQMSVEDVPDFVQLATYYSDKTPECVRKEFHYLLFGANFDEEAGDLQVNKMLCLPIPAIDLTANDDEISSGKVNFFVVDARSNKDFDNGHFVSSFNLDCASIVDAPDKFEIALNSIESYKASRRPDDHYLFLGYGDDVQDAYMNMLIAMLMQKSKPYVSFVQGGFKKLHDCVGELKRWDLLAMHKEEKCQFCNTNRKDSNGWGFMSRMKTAFSSTSNKMKEKVESVVTPSAGMSDSLSDNALHHVDPKERHGKRYKQKSVFSIDDNSDDETVLPTVVENSKEEILLSAEFTETFECKEIFRDGEIEGHIGLTRTHVHVLHNVPGKKGYVTTEARHPLSTVLTVTSRRSIPELLTFKFGYEMNGESKITAIHKLYIPKAGECAKAVKTAIFALRPLPDIGPKGNE</sequence>
<dbReference type="GO" id="GO:0005829">
    <property type="term" value="C:cytosol"/>
    <property type="evidence" value="ECO:0007669"/>
    <property type="project" value="GOC"/>
</dbReference>
<evidence type="ECO:0000259" key="6">
    <source>
        <dbReference type="PROSITE" id="PS50086"/>
    </source>
</evidence>
<evidence type="ECO:0000256" key="4">
    <source>
        <dbReference type="ARBA" id="ARBA00023034"/>
    </source>
</evidence>